<dbReference type="FunFam" id="3.30.60.60:FF:000001">
    <property type="entry name" value="Histone acetyltransferase"/>
    <property type="match status" value="1"/>
</dbReference>
<comment type="subcellular location">
    <subcellularLocation>
        <location evidence="1 16">Nucleus</location>
    </subcellularLocation>
</comment>
<dbReference type="InterPro" id="IPR016181">
    <property type="entry name" value="Acyl_CoA_acyltransferase"/>
</dbReference>
<evidence type="ECO:0000256" key="3">
    <source>
        <dbReference type="ARBA" id="ARBA00013184"/>
    </source>
</evidence>
<comment type="similarity">
    <text evidence="2 16">Belongs to the MYST (SAS/MOZ) family.</text>
</comment>
<dbReference type="SMART" id="SM00249">
    <property type="entry name" value="PHD"/>
    <property type="match status" value="2"/>
</dbReference>
<evidence type="ECO:0000256" key="11">
    <source>
        <dbReference type="ARBA" id="ARBA00023015"/>
    </source>
</evidence>
<dbReference type="OrthoDB" id="787137at2759"/>
<keyword evidence="13 16" id="KW-0539">Nucleus</keyword>
<comment type="catalytic activity">
    <reaction evidence="16">
        <text>L-lysyl-[protein] + acetyl-CoA = N(6)-acetyl-L-lysyl-[protein] + CoA + H(+)</text>
        <dbReference type="Rhea" id="RHEA:45948"/>
        <dbReference type="Rhea" id="RHEA-COMP:9752"/>
        <dbReference type="Rhea" id="RHEA-COMP:10731"/>
        <dbReference type="ChEBI" id="CHEBI:15378"/>
        <dbReference type="ChEBI" id="CHEBI:29969"/>
        <dbReference type="ChEBI" id="CHEBI:57287"/>
        <dbReference type="ChEBI" id="CHEBI:57288"/>
        <dbReference type="ChEBI" id="CHEBI:61930"/>
        <dbReference type="EC" id="2.3.1.48"/>
    </reaction>
</comment>
<feature type="compositionally biased region" description="Acidic residues" evidence="17">
    <location>
        <begin position="1145"/>
        <end position="1161"/>
    </location>
</feature>
<protein>
    <recommendedName>
        <fullName evidence="3 16">Histone acetyltransferase</fullName>
        <ecNumber evidence="3 16">2.3.1.48</ecNumber>
    </recommendedName>
</protein>
<feature type="compositionally biased region" description="Basic residues" evidence="17">
    <location>
        <begin position="294"/>
        <end position="303"/>
    </location>
</feature>
<gene>
    <name evidence="20" type="ORF">EV702DRAFT_1265910</name>
</gene>
<keyword evidence="21" id="KW-1185">Reference proteome</keyword>
<keyword evidence="8" id="KW-0862">Zinc</keyword>
<dbReference type="InterPro" id="IPR040706">
    <property type="entry name" value="Zf-MYST"/>
</dbReference>
<feature type="region of interest" description="Disordered" evidence="17">
    <location>
        <begin position="726"/>
        <end position="749"/>
    </location>
</feature>
<dbReference type="Pfam" id="PF17772">
    <property type="entry name" value="zf-MYST"/>
    <property type="match status" value="1"/>
</dbReference>
<feature type="region of interest" description="Disordered" evidence="17">
    <location>
        <begin position="864"/>
        <end position="1182"/>
    </location>
</feature>
<dbReference type="InterPro" id="IPR019787">
    <property type="entry name" value="Znf_PHD-finger"/>
</dbReference>
<feature type="compositionally biased region" description="Polar residues" evidence="17">
    <location>
        <begin position="958"/>
        <end position="971"/>
    </location>
</feature>
<evidence type="ECO:0000256" key="13">
    <source>
        <dbReference type="ARBA" id="ARBA00023242"/>
    </source>
</evidence>
<dbReference type="Gene3D" id="3.30.60.60">
    <property type="entry name" value="N-acetyl transferase-like"/>
    <property type="match status" value="1"/>
</dbReference>
<keyword evidence="5" id="KW-0479">Metal-binding</keyword>
<dbReference type="GO" id="GO:0006357">
    <property type="term" value="P:regulation of transcription by RNA polymerase II"/>
    <property type="evidence" value="ECO:0007669"/>
    <property type="project" value="TreeGrafter"/>
</dbReference>
<evidence type="ECO:0000256" key="6">
    <source>
        <dbReference type="ARBA" id="ARBA00022737"/>
    </source>
</evidence>
<name>A0A9P7D776_9AGAM</name>
<proteinExistence type="inferred from homology"/>
<dbReference type="PROSITE" id="PS51726">
    <property type="entry name" value="MYST_HAT"/>
    <property type="match status" value="1"/>
</dbReference>
<feature type="compositionally biased region" description="Polar residues" evidence="17">
    <location>
        <begin position="1481"/>
        <end position="1496"/>
    </location>
</feature>
<evidence type="ECO:0000256" key="1">
    <source>
        <dbReference type="ARBA" id="ARBA00004123"/>
    </source>
</evidence>
<evidence type="ECO:0000256" key="4">
    <source>
        <dbReference type="ARBA" id="ARBA00022679"/>
    </source>
</evidence>
<feature type="compositionally biased region" description="Acidic residues" evidence="17">
    <location>
        <begin position="253"/>
        <end position="281"/>
    </location>
</feature>
<evidence type="ECO:0000256" key="9">
    <source>
        <dbReference type="ARBA" id="ARBA00022853"/>
    </source>
</evidence>
<dbReference type="GO" id="GO:0005634">
    <property type="term" value="C:nucleus"/>
    <property type="evidence" value="ECO:0007669"/>
    <property type="project" value="UniProtKB-SubCell"/>
</dbReference>
<feature type="compositionally biased region" description="Pro residues" evidence="17">
    <location>
        <begin position="387"/>
        <end position="404"/>
    </location>
</feature>
<dbReference type="Gene3D" id="3.30.40.10">
    <property type="entry name" value="Zinc/RING finger domain, C3HC4 (zinc finger)"/>
    <property type="match status" value="1"/>
</dbReference>
<dbReference type="GO" id="GO:0003682">
    <property type="term" value="F:chromatin binding"/>
    <property type="evidence" value="ECO:0007669"/>
    <property type="project" value="TreeGrafter"/>
</dbReference>
<dbReference type="GO" id="GO:0003712">
    <property type="term" value="F:transcription coregulator activity"/>
    <property type="evidence" value="ECO:0007669"/>
    <property type="project" value="TreeGrafter"/>
</dbReference>
<feature type="region of interest" description="Disordered" evidence="17">
    <location>
        <begin position="236"/>
        <end position="352"/>
    </location>
</feature>
<dbReference type="InterPro" id="IPR001965">
    <property type="entry name" value="Znf_PHD"/>
</dbReference>
<accession>A0A9P7D776</accession>
<dbReference type="Pfam" id="PF01853">
    <property type="entry name" value="MOZ_SAS"/>
    <property type="match status" value="1"/>
</dbReference>
<dbReference type="SUPFAM" id="SSF57903">
    <property type="entry name" value="FYVE/PHD zinc finger"/>
    <property type="match status" value="2"/>
</dbReference>
<evidence type="ECO:0000256" key="15">
    <source>
        <dbReference type="PROSITE-ProRule" id="PRU00146"/>
    </source>
</evidence>
<evidence type="ECO:0000256" key="10">
    <source>
        <dbReference type="ARBA" id="ARBA00022990"/>
    </source>
</evidence>
<feature type="compositionally biased region" description="Polar residues" evidence="17">
    <location>
        <begin position="1517"/>
        <end position="1536"/>
    </location>
</feature>
<feature type="domain" description="MYST-type HAT" evidence="19">
    <location>
        <begin position="456"/>
        <end position="783"/>
    </location>
</feature>
<dbReference type="Proteomes" id="UP000714275">
    <property type="component" value="Unassembled WGS sequence"/>
</dbReference>
<evidence type="ECO:0000256" key="16">
    <source>
        <dbReference type="RuleBase" id="RU361211"/>
    </source>
</evidence>
<comment type="caution">
    <text evidence="20">The sequence shown here is derived from an EMBL/GenBank/DDBJ whole genome shotgun (WGS) entry which is preliminary data.</text>
</comment>
<feature type="compositionally biased region" description="Basic and acidic residues" evidence="17">
    <location>
        <begin position="338"/>
        <end position="351"/>
    </location>
</feature>
<dbReference type="EC" id="2.3.1.48" evidence="3 16"/>
<dbReference type="SUPFAM" id="SSF55729">
    <property type="entry name" value="Acyl-CoA N-acyltransferases (Nat)"/>
    <property type="match status" value="1"/>
</dbReference>
<feature type="domain" description="PHD-type" evidence="18">
    <location>
        <begin position="179"/>
        <end position="229"/>
    </location>
</feature>
<evidence type="ECO:0000313" key="20">
    <source>
        <dbReference type="EMBL" id="KAG1781562.1"/>
    </source>
</evidence>
<evidence type="ECO:0000256" key="7">
    <source>
        <dbReference type="ARBA" id="ARBA00022771"/>
    </source>
</evidence>
<dbReference type="CDD" id="cd15526">
    <property type="entry name" value="PHD1_MOZ_d4"/>
    <property type="match status" value="1"/>
</dbReference>
<dbReference type="InterPro" id="IPR036388">
    <property type="entry name" value="WH-like_DNA-bd_sf"/>
</dbReference>
<feature type="compositionally biased region" description="Polar residues" evidence="17">
    <location>
        <begin position="1295"/>
        <end position="1305"/>
    </location>
</feature>
<dbReference type="Pfam" id="PF00628">
    <property type="entry name" value="PHD"/>
    <property type="match status" value="2"/>
</dbReference>
<evidence type="ECO:0000256" key="14">
    <source>
        <dbReference type="PIRSR" id="PIRSR602717-51"/>
    </source>
</evidence>
<dbReference type="EMBL" id="JABBWD010000005">
    <property type="protein sequence ID" value="KAG1781562.1"/>
    <property type="molecule type" value="Genomic_DNA"/>
</dbReference>
<feature type="region of interest" description="Disordered" evidence="17">
    <location>
        <begin position="385"/>
        <end position="410"/>
    </location>
</feature>
<feature type="compositionally biased region" description="Polar residues" evidence="17">
    <location>
        <begin position="1277"/>
        <end position="1287"/>
    </location>
</feature>
<sequence>MRSLPFPVAATFDHEVPSEHGTPFSPASDIPIDPVLAGPLPIDPAIIGDEATQLNVSEQGPPVHIPEDFIPPHPRHYSQEPSQYDQGPRGDPFAPQPAPYLHIQEEVVPPPTKPPKRKRKPRREPECGFCQGDDKKNKGAEPEVMVTCEECGRSGHPSCLQLGAIADTIRSYPWKCTECKTCEICQEKGDDERILLCDFCDRGWHMDCMQPPLEETPPGTWHCPMCPPSLFPLESEVASTTNSDPQDRVEATAEPEVDVEVDNGDDDSSEDSSDSESESDDTNIVQAPTPRQRPSQRIKKPPKRRIEQPTPRPLKRIRLRSPVAHPLVVRLRIPPKGKGKEREEDPDRNIFEDLLSPADRDMSKTGITDSDRARFDKSCLVAEEKLAPPPQSAPPADTPDPPIAGPSSRPLRSHTLQYITIPSPIPARSPVPSTPGAIPHTPSTIPATPSGFPAPPSTLRIRTIRFGKYDIHPWYDAPFPEEFSNIPDGRLWFCEFCLKYMRSGFAFGRHSMKCKTRHPPGDEIYRDGAMSIFEVDGRKNKIYCQNLCLLSKMFLDHKSLFYDVEPFLFYVITETDDMGARFVGYFSKEKCSPKDYNVSCIMALPVRQRQGWGNFLIDFSYLLSKKEQRAGSPEKPLSGLGQLGYKNYWTLALMRYLHTSPDNPTLEAISKGTSMTIEDIYNTLHDQGMISVQSATPPMRPTPGQAIKFPRGRKNGIARRHLQRQNALNKEEEEEAGSKANTPFVPPTRYQITWNPEKVQHYLEAWEKKGYMKLKPERLKWTPFVLARTKAGGEVLQVELGAGMGALSGVAETPIPVTDQVDNQTPAPGLAEPSVSVSEAAPKETHVSDIPAARLFDDLIAENPETPAPKKQLRSRVKGGEVPRSVFSRTQSSRNTITRTALQRHTRSVSARPITDIDGVVNGAAPPNDELTEQSSPDIPAKRRRGQARIKPPDDASSAVSESGRMTASPSPSRPLTRVKRRRIESPESETPSERVEDLAEPADGPTHSNSYVNPVSEEDVSHHLSGSSGSVNNGAQSLRVETTSSMSELDTRSSLAQSQPPDDEIKSEEADTPLTGITSRHSVPSDDTLFVVETANGVGSKDPGGSDIIRAVHSPTSQTTGRESAGRDSVPSCTAPALSNDLDQYSDLDAEGEPDDELFGDDSRTKQPAFSQAEPQHTHERFTPVHCGSQRGLWKLTNVNSNAYTCGSDPSMPFGHLQRDPNLQTNVSNVSSLNQALGSHLNPTISGHPQFHDGGAYRLSDSPPTILDPNCAPRSAQPTAGPSHSSPIHEFSVLPTNETQTTSGPKRKQTDGLAPSGSSGKKRREGDDMVDPFDTDAAHGSKHWTDDEKTKLFNWLMGLGEDKHWNALRTTKNSCLRECAIEVFGGKKTYQALKGCYERNFNLFKQIYAFETFHVQSGNGPVSFTTEADRLREYERRLQIARKGGCDVGNVGAKTIDHWHRSGWYTLFHRRWNGDPATTRPANRQNNVPGATNSHGGEDDDDDSLEVTEPAPVLQPQIQPQSASSHSRPQVQQGHPQARPPTFVFTSQSSIANKTNTPELPIQEAGPSNTPSRAVFPNVPSPSSDASVVNLALPQNMMAACLQLLQAQVQHSKLKLDYLRRREEREERDSTTRKDAERARLEREAAEWEHTKETANVKHRAQLATDVLANPVVDGSVHQAAADYLKDYLLLTDSDSEERIDNKYYMI</sequence>
<feature type="region of interest" description="Disordered" evidence="17">
    <location>
        <begin position="824"/>
        <end position="849"/>
    </location>
</feature>
<feature type="compositionally biased region" description="Polar residues" evidence="17">
    <location>
        <begin position="1167"/>
        <end position="1176"/>
    </location>
</feature>
<evidence type="ECO:0000256" key="2">
    <source>
        <dbReference type="ARBA" id="ARBA00010107"/>
    </source>
</evidence>
<evidence type="ECO:0000313" key="21">
    <source>
        <dbReference type="Proteomes" id="UP000714275"/>
    </source>
</evidence>
<dbReference type="InterPro" id="IPR002717">
    <property type="entry name" value="HAT_MYST-type"/>
</dbReference>
<evidence type="ECO:0000256" key="8">
    <source>
        <dbReference type="ARBA" id="ARBA00022833"/>
    </source>
</evidence>
<dbReference type="GO" id="GO:1990467">
    <property type="term" value="C:NuA3a histone acetyltransferase complex"/>
    <property type="evidence" value="ECO:0007669"/>
    <property type="project" value="TreeGrafter"/>
</dbReference>
<dbReference type="InterPro" id="IPR013083">
    <property type="entry name" value="Znf_RING/FYVE/PHD"/>
</dbReference>
<evidence type="ECO:0000259" key="19">
    <source>
        <dbReference type="PROSITE" id="PS51726"/>
    </source>
</evidence>
<reference evidence="20" key="1">
    <citation type="journal article" date="2020" name="New Phytol.">
        <title>Comparative genomics reveals dynamic genome evolution in host specialist ectomycorrhizal fungi.</title>
        <authorList>
            <person name="Lofgren L.A."/>
            <person name="Nguyen N.H."/>
            <person name="Vilgalys R."/>
            <person name="Ruytinx J."/>
            <person name="Liao H.L."/>
            <person name="Branco S."/>
            <person name="Kuo A."/>
            <person name="LaButti K."/>
            <person name="Lipzen A."/>
            <person name="Andreopoulos W."/>
            <person name="Pangilinan J."/>
            <person name="Riley R."/>
            <person name="Hundley H."/>
            <person name="Na H."/>
            <person name="Barry K."/>
            <person name="Grigoriev I.V."/>
            <person name="Stajich J.E."/>
            <person name="Kennedy P.G."/>
        </authorList>
    </citation>
    <scope>NUCLEOTIDE SEQUENCE</scope>
    <source>
        <strain evidence="20">DOB743</strain>
    </source>
</reference>
<feature type="region of interest" description="Disordered" evidence="17">
    <location>
        <begin position="1241"/>
        <end position="1343"/>
    </location>
</feature>
<dbReference type="FunFam" id="3.40.630.30:FF:000001">
    <property type="entry name" value="Histone acetyltransferase"/>
    <property type="match status" value="1"/>
</dbReference>
<dbReference type="GO" id="GO:0031507">
    <property type="term" value="P:heterochromatin formation"/>
    <property type="evidence" value="ECO:0007669"/>
    <property type="project" value="UniProtKB-ARBA"/>
</dbReference>
<organism evidence="20 21">
    <name type="scientific">Suillus placidus</name>
    <dbReference type="NCBI Taxonomy" id="48579"/>
    <lineage>
        <taxon>Eukaryota</taxon>
        <taxon>Fungi</taxon>
        <taxon>Dikarya</taxon>
        <taxon>Basidiomycota</taxon>
        <taxon>Agaricomycotina</taxon>
        <taxon>Agaricomycetes</taxon>
        <taxon>Agaricomycetidae</taxon>
        <taxon>Boletales</taxon>
        <taxon>Suillineae</taxon>
        <taxon>Suillaceae</taxon>
        <taxon>Suillus</taxon>
    </lineage>
</organism>
<evidence type="ECO:0000259" key="18">
    <source>
        <dbReference type="PROSITE" id="PS50016"/>
    </source>
</evidence>
<keyword evidence="4" id="KW-0808">Transferase</keyword>
<dbReference type="PROSITE" id="PS50016">
    <property type="entry name" value="ZF_PHD_2"/>
    <property type="match status" value="2"/>
</dbReference>
<feature type="active site" description="Proton donor/acceptor" evidence="14">
    <location>
        <position position="634"/>
    </location>
</feature>
<dbReference type="FunFam" id="3.30.40.10:FF:000005">
    <property type="entry name" value="zinc finger protein isoform X1"/>
    <property type="match status" value="1"/>
</dbReference>
<dbReference type="Gene3D" id="1.10.10.10">
    <property type="entry name" value="Winged helix-like DNA-binding domain superfamily/Winged helix DNA-binding domain"/>
    <property type="match status" value="1"/>
</dbReference>
<dbReference type="InterPro" id="IPR011011">
    <property type="entry name" value="Znf_FYVE_PHD"/>
</dbReference>
<keyword evidence="6" id="KW-0677">Repeat</keyword>
<evidence type="ECO:0000256" key="5">
    <source>
        <dbReference type="ARBA" id="ARBA00022723"/>
    </source>
</evidence>
<feature type="region of interest" description="Disordered" evidence="17">
    <location>
        <begin position="57"/>
        <end position="134"/>
    </location>
</feature>
<keyword evidence="11" id="KW-0805">Transcription regulation</keyword>
<evidence type="ECO:0000256" key="17">
    <source>
        <dbReference type="SAM" id="MobiDB-lite"/>
    </source>
</evidence>
<keyword evidence="9" id="KW-0156">Chromatin regulator</keyword>
<keyword evidence="7 15" id="KW-0863">Zinc-finger</keyword>
<keyword evidence="10" id="KW-0007">Acetylation</keyword>
<dbReference type="InterPro" id="IPR050603">
    <property type="entry name" value="MYST_HAT"/>
</dbReference>
<feature type="compositionally biased region" description="Polar residues" evidence="17">
    <location>
        <begin position="887"/>
        <end position="901"/>
    </location>
</feature>
<dbReference type="GO" id="GO:0008270">
    <property type="term" value="F:zinc ion binding"/>
    <property type="evidence" value="ECO:0007669"/>
    <property type="project" value="UniProtKB-KW"/>
</dbReference>
<feature type="compositionally biased region" description="Low complexity" evidence="17">
    <location>
        <begin position="1024"/>
        <end position="1034"/>
    </location>
</feature>
<dbReference type="PANTHER" id="PTHR10615">
    <property type="entry name" value="HISTONE ACETYLTRANSFERASE"/>
    <property type="match status" value="1"/>
</dbReference>
<feature type="region of interest" description="Disordered" evidence="17">
    <location>
        <begin position="1477"/>
        <end position="1544"/>
    </location>
</feature>
<dbReference type="Gene3D" id="3.40.630.30">
    <property type="match status" value="1"/>
</dbReference>
<dbReference type="GO" id="GO:0004402">
    <property type="term" value="F:histone acetyltransferase activity"/>
    <property type="evidence" value="ECO:0007669"/>
    <property type="project" value="InterPro"/>
</dbReference>
<dbReference type="PANTHER" id="PTHR10615:SF161">
    <property type="entry name" value="HISTONE ACETYLTRANSFERASE KAT7"/>
    <property type="match status" value="1"/>
</dbReference>
<evidence type="ECO:0000256" key="12">
    <source>
        <dbReference type="ARBA" id="ARBA00023163"/>
    </source>
</evidence>
<feature type="compositionally biased region" description="Polar residues" evidence="17">
    <location>
        <begin position="1035"/>
        <end position="1061"/>
    </location>
</feature>
<keyword evidence="12" id="KW-0804">Transcription</keyword>
<feature type="domain" description="PHD-type" evidence="18">
    <location>
        <begin position="124"/>
        <end position="182"/>
    </location>
</feature>